<sequence length="276" mass="30419">MQIYVKTLTGQTITINPMPSDTILVAKQMLKVSTGIPPDQQRLIFGGREIEDGRILSDYKIQKESTLHLVLRLRGGMYSACASRSDFKELAETVPDPEVKVTIDGETVVVPISPFDTVKMLMDSAILAKEIKDQEAILGQMKDKFAEMRGKKRGRSERILSREEFLRKSEAAQVLYAEAEASGESDWIEVAENIQATTLLEFGIHPTPDALHELRLAAGRIGTSFYIRFNRARLGDLSPSTIAPDVPLAHLDGSSTTLLAHARPSRPLVVLAGSFS</sequence>
<comment type="caution">
    <text evidence="2">The sequence shown here is derived from an EMBL/GenBank/DDBJ whole genome shotgun (WGS) entry which is preliminary data.</text>
</comment>
<dbReference type="Pfam" id="PF00240">
    <property type="entry name" value="ubiquitin"/>
    <property type="match status" value="1"/>
</dbReference>
<dbReference type="EMBL" id="BRYA01000486">
    <property type="protein sequence ID" value="GMI49277.1"/>
    <property type="molecule type" value="Genomic_DNA"/>
</dbReference>
<protein>
    <recommendedName>
        <fullName evidence="1">Ubiquitin-like domain-containing protein</fullName>
    </recommendedName>
</protein>
<accession>A0A9W7GSK9</accession>
<feature type="domain" description="Ubiquitin-like" evidence="1">
    <location>
        <begin position="1"/>
        <end position="76"/>
    </location>
</feature>
<dbReference type="InterPro" id="IPR019956">
    <property type="entry name" value="Ubiquitin_dom"/>
</dbReference>
<evidence type="ECO:0000313" key="3">
    <source>
        <dbReference type="Proteomes" id="UP001165065"/>
    </source>
</evidence>
<organism evidence="2 3">
    <name type="scientific">Triparma columacea</name>
    <dbReference type="NCBI Taxonomy" id="722753"/>
    <lineage>
        <taxon>Eukaryota</taxon>
        <taxon>Sar</taxon>
        <taxon>Stramenopiles</taxon>
        <taxon>Ochrophyta</taxon>
        <taxon>Bolidophyceae</taxon>
        <taxon>Parmales</taxon>
        <taxon>Triparmaceae</taxon>
        <taxon>Triparma</taxon>
    </lineage>
</organism>
<dbReference type="InterPro" id="IPR000626">
    <property type="entry name" value="Ubiquitin-like_dom"/>
</dbReference>
<dbReference type="PRINTS" id="PR00348">
    <property type="entry name" value="UBIQUITIN"/>
</dbReference>
<dbReference type="FunFam" id="3.10.20.90:FF:000160">
    <property type="entry name" value="Polyubiquitin-C"/>
    <property type="match status" value="1"/>
</dbReference>
<gene>
    <name evidence="2" type="ORF">TrCOL_g9636</name>
</gene>
<dbReference type="PROSITE" id="PS50053">
    <property type="entry name" value="UBIQUITIN_2"/>
    <property type="match status" value="1"/>
</dbReference>
<dbReference type="SMART" id="SM00213">
    <property type="entry name" value="UBQ"/>
    <property type="match status" value="1"/>
</dbReference>
<evidence type="ECO:0000313" key="2">
    <source>
        <dbReference type="EMBL" id="GMI49277.1"/>
    </source>
</evidence>
<proteinExistence type="predicted"/>
<dbReference type="OrthoDB" id="428577at2759"/>
<dbReference type="PANTHER" id="PTHR10666">
    <property type="entry name" value="UBIQUITIN"/>
    <property type="match status" value="1"/>
</dbReference>
<keyword evidence="3" id="KW-1185">Reference proteome</keyword>
<name>A0A9W7GSK9_9STRA</name>
<dbReference type="AlphaFoldDB" id="A0A9W7GSK9"/>
<dbReference type="InterPro" id="IPR050158">
    <property type="entry name" value="Ubiquitin_ubiquitin-like"/>
</dbReference>
<dbReference type="Gene3D" id="3.10.20.90">
    <property type="entry name" value="Phosphatidylinositol 3-kinase Catalytic Subunit, Chain A, domain 1"/>
    <property type="match status" value="1"/>
</dbReference>
<reference evidence="3" key="1">
    <citation type="journal article" date="2023" name="Commun. Biol.">
        <title>Genome analysis of Parmales, the sister group of diatoms, reveals the evolutionary specialization of diatoms from phago-mixotrophs to photoautotrophs.</title>
        <authorList>
            <person name="Ban H."/>
            <person name="Sato S."/>
            <person name="Yoshikawa S."/>
            <person name="Yamada K."/>
            <person name="Nakamura Y."/>
            <person name="Ichinomiya M."/>
            <person name="Sato N."/>
            <person name="Blanc-Mathieu R."/>
            <person name="Endo H."/>
            <person name="Kuwata A."/>
            <person name="Ogata H."/>
        </authorList>
    </citation>
    <scope>NUCLEOTIDE SEQUENCE [LARGE SCALE GENOMIC DNA]</scope>
</reference>
<dbReference type="Proteomes" id="UP001165065">
    <property type="component" value="Unassembled WGS sequence"/>
</dbReference>
<evidence type="ECO:0000259" key="1">
    <source>
        <dbReference type="PROSITE" id="PS50053"/>
    </source>
</evidence>
<dbReference type="InterPro" id="IPR029071">
    <property type="entry name" value="Ubiquitin-like_domsf"/>
</dbReference>
<dbReference type="SUPFAM" id="SSF54236">
    <property type="entry name" value="Ubiquitin-like"/>
    <property type="match status" value="1"/>
</dbReference>